<comment type="function">
    <text evidence="1">Plays an important role in the elongation step of protein synthesis.</text>
</comment>
<dbReference type="GO" id="GO:0002182">
    <property type="term" value="P:cytoplasmic translational elongation"/>
    <property type="evidence" value="ECO:0007669"/>
    <property type="project" value="InterPro"/>
</dbReference>
<proteinExistence type="predicted"/>
<feature type="region of interest" description="Disordered" evidence="2">
    <location>
        <begin position="39"/>
        <end position="76"/>
    </location>
</feature>
<gene>
    <name evidence="3" type="ORF">MERR_LOCUS7492</name>
</gene>
<protein>
    <submittedName>
        <fullName evidence="3">Uncharacterized protein</fullName>
    </submittedName>
</protein>
<sequence>MFDYNFVGAESEDSQIEPLLKEVKGKDLAELIASGREKLASVPSGGGGVAMASAPSAGEGGGAAPTAESKKEEKKEENVGTRLFGIRDIKPISESHEIYREIYSDPIYDVYEDDEIYREICGDTIYDTYEDDVSNIDHVDFVFKHGGFNKAAQNLVHADLEQIFIPSKKFDCKVGFRKIDLVPRTRLKIRGRIFLGRRDLMQRDIWNISKYLD</sequence>
<dbReference type="PANTHER" id="PTHR21141">
    <property type="entry name" value="60S ACIDIC RIBOSOMAL PROTEIN FAMILY MEMBER"/>
    <property type="match status" value="1"/>
</dbReference>
<dbReference type="GO" id="GO:0022625">
    <property type="term" value="C:cytosolic large ribosomal subunit"/>
    <property type="evidence" value="ECO:0007669"/>
    <property type="project" value="InterPro"/>
</dbReference>
<dbReference type="PANTHER" id="PTHR21141:SF5">
    <property type="entry name" value="LARGE RIBOSOMAL SUBUNIT PROTEIN P2"/>
    <property type="match status" value="1"/>
</dbReference>
<accession>A0A6D2HX02</accession>
<evidence type="ECO:0000256" key="1">
    <source>
        <dbReference type="ARBA" id="ARBA00003362"/>
    </source>
</evidence>
<dbReference type="CDD" id="cd05833">
    <property type="entry name" value="Ribosomal_P2"/>
    <property type="match status" value="1"/>
</dbReference>
<evidence type="ECO:0000313" key="3">
    <source>
        <dbReference type="EMBL" id="CAA7020257.1"/>
    </source>
</evidence>
<organism evidence="3 4">
    <name type="scientific">Microthlaspi erraticum</name>
    <dbReference type="NCBI Taxonomy" id="1685480"/>
    <lineage>
        <taxon>Eukaryota</taxon>
        <taxon>Viridiplantae</taxon>
        <taxon>Streptophyta</taxon>
        <taxon>Embryophyta</taxon>
        <taxon>Tracheophyta</taxon>
        <taxon>Spermatophyta</taxon>
        <taxon>Magnoliopsida</taxon>
        <taxon>eudicotyledons</taxon>
        <taxon>Gunneridae</taxon>
        <taxon>Pentapetalae</taxon>
        <taxon>rosids</taxon>
        <taxon>malvids</taxon>
        <taxon>Brassicales</taxon>
        <taxon>Brassicaceae</taxon>
        <taxon>Coluteocarpeae</taxon>
        <taxon>Microthlaspi</taxon>
    </lineage>
</organism>
<dbReference type="AlphaFoldDB" id="A0A6D2HX02"/>
<comment type="caution">
    <text evidence="3">The sequence shown here is derived from an EMBL/GenBank/DDBJ whole genome shotgun (WGS) entry which is preliminary data.</text>
</comment>
<dbReference type="GO" id="GO:0003735">
    <property type="term" value="F:structural constituent of ribosome"/>
    <property type="evidence" value="ECO:0007669"/>
    <property type="project" value="InterPro"/>
</dbReference>
<evidence type="ECO:0000256" key="2">
    <source>
        <dbReference type="SAM" id="MobiDB-lite"/>
    </source>
</evidence>
<reference evidence="3" key="1">
    <citation type="submission" date="2020-01" db="EMBL/GenBank/DDBJ databases">
        <authorList>
            <person name="Mishra B."/>
        </authorList>
    </citation>
    <scope>NUCLEOTIDE SEQUENCE [LARGE SCALE GENOMIC DNA]</scope>
</reference>
<evidence type="ECO:0000313" key="4">
    <source>
        <dbReference type="Proteomes" id="UP000467841"/>
    </source>
</evidence>
<dbReference type="Pfam" id="PF00428">
    <property type="entry name" value="Ribosomal_60s"/>
    <property type="match status" value="1"/>
</dbReference>
<dbReference type="OrthoDB" id="1227494at2759"/>
<dbReference type="Proteomes" id="UP000467841">
    <property type="component" value="Unassembled WGS sequence"/>
</dbReference>
<dbReference type="EMBL" id="CACVBM020000532">
    <property type="protein sequence ID" value="CAA7020257.1"/>
    <property type="molecule type" value="Genomic_DNA"/>
</dbReference>
<keyword evidence="4" id="KW-1185">Reference proteome</keyword>
<dbReference type="InterPro" id="IPR044076">
    <property type="entry name" value="Ribosomal_P2"/>
</dbReference>
<name>A0A6D2HX02_9BRAS</name>